<dbReference type="PANTHER" id="PTHR43591">
    <property type="entry name" value="METHYLTRANSFERASE"/>
    <property type="match status" value="1"/>
</dbReference>
<sequence>MQVADFGCGSGYFALLAARITGSRGKVYAVDVQKSVLEQVKKEARLQNIVGIEIIWSDIETVGAAKIPPHSLDMVFIVNTLFQAKNKLAVFTEARRMMKPGGSLLVVDWLPGDTALGPPVANRLDLGKIKALANSAGFVFQKDINAGSHHFGLLFQS</sequence>
<reference evidence="2 3" key="1">
    <citation type="journal article" date="2016" name="Nat. Commun.">
        <title>Thousands of microbial genomes shed light on interconnected biogeochemical processes in an aquifer system.</title>
        <authorList>
            <person name="Anantharaman K."/>
            <person name="Brown C.T."/>
            <person name="Hug L.A."/>
            <person name="Sharon I."/>
            <person name="Castelle C.J."/>
            <person name="Probst A.J."/>
            <person name="Thomas B.C."/>
            <person name="Singh A."/>
            <person name="Wilkins M.J."/>
            <person name="Karaoz U."/>
            <person name="Brodie E.L."/>
            <person name="Williams K.H."/>
            <person name="Hubbard S.S."/>
            <person name="Banfield J.F."/>
        </authorList>
    </citation>
    <scope>NUCLEOTIDE SEQUENCE [LARGE SCALE GENOMIC DNA]</scope>
</reference>
<dbReference type="Proteomes" id="UP000178109">
    <property type="component" value="Unassembled WGS sequence"/>
</dbReference>
<dbReference type="CDD" id="cd02440">
    <property type="entry name" value="AdoMet_MTases"/>
    <property type="match status" value="1"/>
</dbReference>
<name>A0A1G2BU56_9BACT</name>
<organism evidence="2 3">
    <name type="scientific">Candidatus Komeilibacteria bacterium RIFCSPLOWO2_02_FULL_48_11</name>
    <dbReference type="NCBI Taxonomy" id="1798553"/>
    <lineage>
        <taxon>Bacteria</taxon>
        <taxon>Candidatus Komeiliibacteriota</taxon>
    </lineage>
</organism>
<dbReference type="GO" id="GO:0008168">
    <property type="term" value="F:methyltransferase activity"/>
    <property type="evidence" value="ECO:0007669"/>
    <property type="project" value="TreeGrafter"/>
</dbReference>
<evidence type="ECO:0000313" key="2">
    <source>
        <dbReference type="EMBL" id="OGY92558.1"/>
    </source>
</evidence>
<evidence type="ECO:0000259" key="1">
    <source>
        <dbReference type="Pfam" id="PF13847"/>
    </source>
</evidence>
<dbReference type="Gene3D" id="3.40.50.150">
    <property type="entry name" value="Vaccinia Virus protein VP39"/>
    <property type="match status" value="1"/>
</dbReference>
<comment type="caution">
    <text evidence="2">The sequence shown here is derived from an EMBL/GenBank/DDBJ whole genome shotgun (WGS) entry which is preliminary data.</text>
</comment>
<dbReference type="STRING" id="1798553.A3H70_00670"/>
<dbReference type="AlphaFoldDB" id="A0A1G2BU56"/>
<accession>A0A1G2BU56</accession>
<evidence type="ECO:0000313" key="3">
    <source>
        <dbReference type="Proteomes" id="UP000178109"/>
    </source>
</evidence>
<feature type="domain" description="Methyltransferase" evidence="1">
    <location>
        <begin position="1"/>
        <end position="108"/>
    </location>
</feature>
<dbReference type="SUPFAM" id="SSF53335">
    <property type="entry name" value="S-adenosyl-L-methionine-dependent methyltransferases"/>
    <property type="match status" value="1"/>
</dbReference>
<dbReference type="EMBL" id="MHKO01000019">
    <property type="protein sequence ID" value="OGY92558.1"/>
    <property type="molecule type" value="Genomic_DNA"/>
</dbReference>
<proteinExistence type="predicted"/>
<protein>
    <recommendedName>
        <fullName evidence="1">Methyltransferase domain-containing protein</fullName>
    </recommendedName>
</protein>
<dbReference type="InterPro" id="IPR029063">
    <property type="entry name" value="SAM-dependent_MTases_sf"/>
</dbReference>
<dbReference type="Pfam" id="PF13847">
    <property type="entry name" value="Methyltransf_31"/>
    <property type="match status" value="1"/>
</dbReference>
<dbReference type="PANTHER" id="PTHR43591:SF24">
    <property type="entry name" value="2-METHOXY-6-POLYPRENYL-1,4-BENZOQUINOL METHYLASE, MITOCHONDRIAL"/>
    <property type="match status" value="1"/>
</dbReference>
<dbReference type="InterPro" id="IPR025714">
    <property type="entry name" value="Methyltranfer_dom"/>
</dbReference>
<gene>
    <name evidence="2" type="ORF">A3H70_00670</name>
</gene>